<keyword evidence="1" id="KW-0597">Phosphoprotein</keyword>
<dbReference type="PROSITE" id="PS51857">
    <property type="entry name" value="CSD_2"/>
    <property type="match status" value="1"/>
</dbReference>
<accession>A0A5E4MCT6</accession>
<feature type="compositionally biased region" description="Polar residues" evidence="2">
    <location>
        <begin position="16"/>
        <end position="29"/>
    </location>
</feature>
<proteinExistence type="predicted"/>
<keyword evidence="5" id="KW-1185">Reference proteome</keyword>
<feature type="domain" description="CSD" evidence="3">
    <location>
        <begin position="53"/>
        <end position="119"/>
    </location>
</feature>
<dbReference type="SUPFAM" id="SSF50249">
    <property type="entry name" value="Nucleic acid-binding proteins"/>
    <property type="match status" value="1"/>
</dbReference>
<dbReference type="CDD" id="cd04458">
    <property type="entry name" value="CSP_CDS"/>
    <property type="match status" value="1"/>
</dbReference>
<dbReference type="EMBL" id="CABPRJ010000504">
    <property type="protein sequence ID" value="VVC30070.1"/>
    <property type="molecule type" value="Genomic_DNA"/>
</dbReference>
<evidence type="ECO:0000313" key="5">
    <source>
        <dbReference type="Proteomes" id="UP000325440"/>
    </source>
</evidence>
<dbReference type="SMART" id="SM00357">
    <property type="entry name" value="CSP"/>
    <property type="match status" value="1"/>
</dbReference>
<reference evidence="4 5" key="1">
    <citation type="submission" date="2019-08" db="EMBL/GenBank/DDBJ databases">
        <authorList>
            <person name="Alioto T."/>
            <person name="Alioto T."/>
            <person name="Gomez Garrido J."/>
        </authorList>
    </citation>
    <scope>NUCLEOTIDE SEQUENCE [LARGE SCALE GENOMIC DNA]</scope>
</reference>
<dbReference type="OrthoDB" id="448492at2759"/>
<dbReference type="PANTHER" id="PTHR12962:SF1">
    <property type="entry name" value="COLD SHOCK DOMAIN-CONTAINING PROTEIN CG9705"/>
    <property type="match status" value="1"/>
</dbReference>
<dbReference type="GO" id="GO:0003730">
    <property type="term" value="F:mRNA 3'-UTR binding"/>
    <property type="evidence" value="ECO:0007669"/>
    <property type="project" value="TreeGrafter"/>
</dbReference>
<dbReference type="InterPro" id="IPR011129">
    <property type="entry name" value="CSD"/>
</dbReference>
<dbReference type="GO" id="GO:0003677">
    <property type="term" value="F:DNA binding"/>
    <property type="evidence" value="ECO:0007669"/>
    <property type="project" value="UniProtKB-KW"/>
</dbReference>
<evidence type="ECO:0000259" key="3">
    <source>
        <dbReference type="PROSITE" id="PS51857"/>
    </source>
</evidence>
<dbReference type="AlphaFoldDB" id="A0A5E4MCT6"/>
<keyword evidence="4" id="KW-0238">DNA-binding</keyword>
<dbReference type="InterPro" id="IPR012340">
    <property type="entry name" value="NA-bd_OB-fold"/>
</dbReference>
<dbReference type="FunFam" id="2.40.50.140:FF:000086">
    <property type="entry name" value="Cold shock domain-containing protein C2"/>
    <property type="match status" value="1"/>
</dbReference>
<dbReference type="InterPro" id="IPR052069">
    <property type="entry name" value="Ca-reg_mRNA-binding_domain"/>
</dbReference>
<evidence type="ECO:0000256" key="1">
    <source>
        <dbReference type="ARBA" id="ARBA00022553"/>
    </source>
</evidence>
<dbReference type="GO" id="GO:0005737">
    <property type="term" value="C:cytoplasm"/>
    <property type="evidence" value="ECO:0007669"/>
    <property type="project" value="TreeGrafter"/>
</dbReference>
<dbReference type="GO" id="GO:0043488">
    <property type="term" value="P:regulation of mRNA stability"/>
    <property type="evidence" value="ECO:0007669"/>
    <property type="project" value="TreeGrafter"/>
</dbReference>
<dbReference type="InterPro" id="IPR002059">
    <property type="entry name" value="CSP_DNA-bd"/>
</dbReference>
<organism evidence="4 5">
    <name type="scientific">Cinara cedri</name>
    <dbReference type="NCBI Taxonomy" id="506608"/>
    <lineage>
        <taxon>Eukaryota</taxon>
        <taxon>Metazoa</taxon>
        <taxon>Ecdysozoa</taxon>
        <taxon>Arthropoda</taxon>
        <taxon>Hexapoda</taxon>
        <taxon>Insecta</taxon>
        <taxon>Pterygota</taxon>
        <taxon>Neoptera</taxon>
        <taxon>Paraneoptera</taxon>
        <taxon>Hemiptera</taxon>
        <taxon>Sternorrhyncha</taxon>
        <taxon>Aphidomorpha</taxon>
        <taxon>Aphidoidea</taxon>
        <taxon>Aphididae</taxon>
        <taxon>Lachninae</taxon>
        <taxon>Cinara</taxon>
    </lineage>
</organism>
<dbReference type="Gene3D" id="2.40.50.140">
    <property type="entry name" value="Nucleic acid-binding proteins"/>
    <property type="match status" value="1"/>
</dbReference>
<protein>
    <submittedName>
        <fullName evidence="4">Cold shock domain,Nucleic acid-binding, OB-fold,Cold-shock protein, DNA-binding</fullName>
    </submittedName>
</protein>
<sequence length="136" mass="15076">MSGESHTNGEPDASARFSQHLSPTKNSMLAPSPIVTRRTRTDSTSALALKNPQTTGKVKYFCKSKGHGFITPDNGDPDTFVHISDIEGEFVPLPGDQVRYRLCPIPPKLEKFQAVHVEIVNLTPQVHLRWDSPEIN</sequence>
<dbReference type="PANTHER" id="PTHR12962">
    <property type="entry name" value="CALCIUM-REGULATED HEAT STABLE PROTEIN CRHSP-24-RELATED"/>
    <property type="match status" value="1"/>
</dbReference>
<evidence type="ECO:0000313" key="4">
    <source>
        <dbReference type="EMBL" id="VVC30070.1"/>
    </source>
</evidence>
<feature type="region of interest" description="Disordered" evidence="2">
    <location>
        <begin position="1"/>
        <end position="43"/>
    </location>
</feature>
<gene>
    <name evidence="4" type="ORF">CINCED_3A019920</name>
</gene>
<name>A0A5E4MCT6_9HEMI</name>
<dbReference type="Pfam" id="PF00313">
    <property type="entry name" value="CSD"/>
    <property type="match status" value="1"/>
</dbReference>
<evidence type="ECO:0000256" key="2">
    <source>
        <dbReference type="SAM" id="MobiDB-lite"/>
    </source>
</evidence>
<dbReference type="Proteomes" id="UP000325440">
    <property type="component" value="Unassembled WGS sequence"/>
</dbReference>